<sequence>MVSLVFVVLHPLNTINLWLEGDPEASGKDVLYLMILFFAIGCWLVFNRYQKAVNSAVPFTWNGPDAADPKWDSVLIPNASLDSHLTQEELLPAVQLEERRYITSFDPATSMHIGTFIADSEADIGNKIERATHSQIIWRRSTFRERKRVIRSLMKWLVDNQDVAARVACRDTGKTLVDAALGEILTTCSKMEWLMNYGEAALRPETRHSNLILSYKKSKVYHEPLGVVAAIVSWNYPLHNAWSPILASIFAGNGVVLKCSEHVIWSTSWFVGAIQECLRACGHDSDLIQLVCCWPEQAEALTTSPFIKHITFIGSEEVGRKIAVAATVNLTPVTLELGGKDPAIILPDTDLKKWASIWMRGIFQNAGQNCIGIERLIVHSSQYDELYEIFAERVQRLRFGSVLSTSEEGFVATVDCGAMISTQRFRTLERLISDAEDAGANVDVGGKQWHNAYLPGGAYFDGTVVGDATPEMEISQTELFAPVAVLMRYEEIEEAVDIANGTKFGLGASVFGPSQSQCIKVAKQLECGMVSVNDFGVFYLNQDLPFGGTKSSGYGRFGGPEGLRSLTLTKTIVVDRWPSLLQTSIPKVLDYPMRSLVQSWDFVSGLVILLYGGGWRRRFHGLVQLVRAASK</sequence>
<dbReference type="PROSITE" id="PS00687">
    <property type="entry name" value="ALDEHYDE_DEHYDR_GLU"/>
    <property type="match status" value="1"/>
</dbReference>
<dbReference type="InterPro" id="IPR015590">
    <property type="entry name" value="Aldehyde_DH_dom"/>
</dbReference>
<dbReference type="AlphaFoldDB" id="A0A0C3FTD9"/>
<evidence type="ECO:0000256" key="2">
    <source>
        <dbReference type="ARBA" id="ARBA00023002"/>
    </source>
</evidence>
<dbReference type="PROSITE" id="PS00070">
    <property type="entry name" value="ALDEHYDE_DEHYDR_CYS"/>
    <property type="match status" value="1"/>
</dbReference>
<dbReference type="InParanoid" id="A0A0C3FTD9"/>
<dbReference type="InterPro" id="IPR016161">
    <property type="entry name" value="Ald_DH/histidinol_DH"/>
</dbReference>
<comment type="similarity">
    <text evidence="1 4">Belongs to the aldehyde dehydrogenase family.</text>
</comment>
<gene>
    <name evidence="6" type="ORF">PILCRDRAFT_815051</name>
</gene>
<dbReference type="CDD" id="cd07098">
    <property type="entry name" value="ALDH_F15-22"/>
    <property type="match status" value="1"/>
</dbReference>
<evidence type="ECO:0000259" key="5">
    <source>
        <dbReference type="Pfam" id="PF00171"/>
    </source>
</evidence>
<organism evidence="6 7">
    <name type="scientific">Piloderma croceum (strain F 1598)</name>
    <dbReference type="NCBI Taxonomy" id="765440"/>
    <lineage>
        <taxon>Eukaryota</taxon>
        <taxon>Fungi</taxon>
        <taxon>Dikarya</taxon>
        <taxon>Basidiomycota</taxon>
        <taxon>Agaricomycotina</taxon>
        <taxon>Agaricomycetes</taxon>
        <taxon>Agaricomycetidae</taxon>
        <taxon>Atheliales</taxon>
        <taxon>Atheliaceae</taxon>
        <taxon>Piloderma</taxon>
    </lineage>
</organism>
<dbReference type="OrthoDB" id="310895at2759"/>
<dbReference type="STRING" id="765440.A0A0C3FTD9"/>
<name>A0A0C3FTD9_PILCF</name>
<dbReference type="InterPro" id="IPR016162">
    <property type="entry name" value="Ald_DH_N"/>
</dbReference>
<dbReference type="Gene3D" id="3.40.309.10">
    <property type="entry name" value="Aldehyde Dehydrogenase, Chain A, domain 2"/>
    <property type="match status" value="1"/>
</dbReference>
<dbReference type="Pfam" id="PF00171">
    <property type="entry name" value="Aldedh"/>
    <property type="match status" value="1"/>
</dbReference>
<keyword evidence="2 4" id="KW-0560">Oxidoreductase</keyword>
<dbReference type="GO" id="GO:0016620">
    <property type="term" value="F:oxidoreductase activity, acting on the aldehyde or oxo group of donors, NAD or NADP as acceptor"/>
    <property type="evidence" value="ECO:0007669"/>
    <property type="project" value="InterPro"/>
</dbReference>
<dbReference type="InterPro" id="IPR016160">
    <property type="entry name" value="Ald_DH_CS_CYS"/>
</dbReference>
<evidence type="ECO:0000256" key="4">
    <source>
        <dbReference type="RuleBase" id="RU003345"/>
    </source>
</evidence>
<dbReference type="InterPro" id="IPR016163">
    <property type="entry name" value="Ald_DH_C"/>
</dbReference>
<dbReference type="FunCoup" id="A0A0C3FTD9">
    <property type="interactions" value="51"/>
</dbReference>
<evidence type="ECO:0000256" key="3">
    <source>
        <dbReference type="PROSITE-ProRule" id="PRU10007"/>
    </source>
</evidence>
<reference evidence="7" key="2">
    <citation type="submission" date="2015-01" db="EMBL/GenBank/DDBJ databases">
        <title>Evolutionary Origins and Diversification of the Mycorrhizal Mutualists.</title>
        <authorList>
            <consortium name="DOE Joint Genome Institute"/>
            <consortium name="Mycorrhizal Genomics Consortium"/>
            <person name="Kohler A."/>
            <person name="Kuo A."/>
            <person name="Nagy L.G."/>
            <person name="Floudas D."/>
            <person name="Copeland A."/>
            <person name="Barry K.W."/>
            <person name="Cichocki N."/>
            <person name="Veneault-Fourrey C."/>
            <person name="LaButti K."/>
            <person name="Lindquist E.A."/>
            <person name="Lipzen A."/>
            <person name="Lundell T."/>
            <person name="Morin E."/>
            <person name="Murat C."/>
            <person name="Riley R."/>
            <person name="Ohm R."/>
            <person name="Sun H."/>
            <person name="Tunlid A."/>
            <person name="Henrissat B."/>
            <person name="Grigoriev I.V."/>
            <person name="Hibbett D.S."/>
            <person name="Martin F."/>
        </authorList>
    </citation>
    <scope>NUCLEOTIDE SEQUENCE [LARGE SCALE GENOMIC DNA]</scope>
    <source>
        <strain evidence="7">F 1598</strain>
    </source>
</reference>
<feature type="active site" evidence="3">
    <location>
        <position position="336"/>
    </location>
</feature>
<reference evidence="6 7" key="1">
    <citation type="submission" date="2014-04" db="EMBL/GenBank/DDBJ databases">
        <authorList>
            <consortium name="DOE Joint Genome Institute"/>
            <person name="Kuo A."/>
            <person name="Tarkka M."/>
            <person name="Buscot F."/>
            <person name="Kohler A."/>
            <person name="Nagy L.G."/>
            <person name="Floudas D."/>
            <person name="Copeland A."/>
            <person name="Barry K.W."/>
            <person name="Cichocki N."/>
            <person name="Veneault-Fourrey C."/>
            <person name="LaButti K."/>
            <person name="Lindquist E.A."/>
            <person name="Lipzen A."/>
            <person name="Lundell T."/>
            <person name="Morin E."/>
            <person name="Murat C."/>
            <person name="Sun H."/>
            <person name="Tunlid A."/>
            <person name="Henrissat B."/>
            <person name="Grigoriev I.V."/>
            <person name="Hibbett D.S."/>
            <person name="Martin F."/>
            <person name="Nordberg H.P."/>
            <person name="Cantor M.N."/>
            <person name="Hua S.X."/>
        </authorList>
    </citation>
    <scope>NUCLEOTIDE SEQUENCE [LARGE SCALE GENOMIC DNA]</scope>
    <source>
        <strain evidence="6 7">F 1598</strain>
    </source>
</reference>
<dbReference type="SUPFAM" id="SSF53720">
    <property type="entry name" value="ALDH-like"/>
    <property type="match status" value="1"/>
</dbReference>
<dbReference type="InterPro" id="IPR029510">
    <property type="entry name" value="Ald_DH_CS_GLU"/>
</dbReference>
<protein>
    <recommendedName>
        <fullName evidence="5">Aldehyde dehydrogenase domain-containing protein</fullName>
    </recommendedName>
</protein>
<proteinExistence type="inferred from homology"/>
<accession>A0A0C3FTD9</accession>
<feature type="domain" description="Aldehyde dehydrogenase" evidence="5">
    <location>
        <begin position="100"/>
        <end position="572"/>
    </location>
</feature>
<dbReference type="Proteomes" id="UP000054166">
    <property type="component" value="Unassembled WGS sequence"/>
</dbReference>
<dbReference type="EMBL" id="KN832979">
    <property type="protein sequence ID" value="KIM87525.1"/>
    <property type="molecule type" value="Genomic_DNA"/>
</dbReference>
<dbReference type="HOGENOM" id="CLU_005391_1_0_1"/>
<keyword evidence="7" id="KW-1185">Reference proteome</keyword>
<dbReference type="Gene3D" id="3.40.605.10">
    <property type="entry name" value="Aldehyde Dehydrogenase, Chain A, domain 1"/>
    <property type="match status" value="1"/>
</dbReference>
<dbReference type="PANTHER" id="PTHR11699">
    <property type="entry name" value="ALDEHYDE DEHYDROGENASE-RELATED"/>
    <property type="match status" value="1"/>
</dbReference>
<evidence type="ECO:0000256" key="1">
    <source>
        <dbReference type="ARBA" id="ARBA00009986"/>
    </source>
</evidence>
<dbReference type="FunFam" id="3.40.309.10:FF:000024">
    <property type="entry name" value="Betaine aldehyde dehydrogenase"/>
    <property type="match status" value="1"/>
</dbReference>
<evidence type="ECO:0000313" key="7">
    <source>
        <dbReference type="Proteomes" id="UP000054166"/>
    </source>
</evidence>
<evidence type="ECO:0000313" key="6">
    <source>
        <dbReference type="EMBL" id="KIM87525.1"/>
    </source>
</evidence>